<feature type="transmembrane region" description="Helical" evidence="1">
    <location>
        <begin position="166"/>
        <end position="197"/>
    </location>
</feature>
<accession>A0A8B6FTB0</accession>
<dbReference type="Pfam" id="PF10269">
    <property type="entry name" value="Tmemb_185A"/>
    <property type="match status" value="1"/>
</dbReference>
<dbReference type="PANTHER" id="PTHR13568:SF6">
    <property type="entry name" value="TRANSMEMBRANE PROTEIN 185A"/>
    <property type="match status" value="1"/>
</dbReference>
<keyword evidence="1" id="KW-1133">Transmembrane helix</keyword>
<dbReference type="EMBL" id="UYJE01007204">
    <property type="protein sequence ID" value="VDI52633.1"/>
    <property type="molecule type" value="Genomic_DNA"/>
</dbReference>
<dbReference type="PANTHER" id="PTHR13568">
    <property type="entry name" value="FAM11A, B PROTEIN"/>
    <property type="match status" value="1"/>
</dbReference>
<evidence type="ECO:0000313" key="2">
    <source>
        <dbReference type="EMBL" id="VDI52633.1"/>
    </source>
</evidence>
<dbReference type="InterPro" id="IPR019396">
    <property type="entry name" value="TM_Fragile-X-F-assoc"/>
</dbReference>
<keyword evidence="3" id="KW-1185">Reference proteome</keyword>
<proteinExistence type="predicted"/>
<dbReference type="OrthoDB" id="72976at2759"/>
<feature type="transmembrane region" description="Helical" evidence="1">
    <location>
        <begin position="112"/>
        <end position="132"/>
    </location>
</feature>
<protein>
    <recommendedName>
        <fullName evidence="4">Transmembrane protein 185B</fullName>
    </recommendedName>
</protein>
<feature type="transmembrane region" description="Helical" evidence="1">
    <location>
        <begin position="41"/>
        <end position="66"/>
    </location>
</feature>
<evidence type="ECO:0000256" key="1">
    <source>
        <dbReference type="SAM" id="Phobius"/>
    </source>
</evidence>
<feature type="transmembrane region" description="Helical" evidence="1">
    <location>
        <begin position="243"/>
        <end position="264"/>
    </location>
</feature>
<organism evidence="2 3">
    <name type="scientific">Mytilus galloprovincialis</name>
    <name type="common">Mediterranean mussel</name>
    <dbReference type="NCBI Taxonomy" id="29158"/>
    <lineage>
        <taxon>Eukaryota</taxon>
        <taxon>Metazoa</taxon>
        <taxon>Spiralia</taxon>
        <taxon>Lophotrochozoa</taxon>
        <taxon>Mollusca</taxon>
        <taxon>Bivalvia</taxon>
        <taxon>Autobranchia</taxon>
        <taxon>Pteriomorphia</taxon>
        <taxon>Mytilida</taxon>
        <taxon>Mytiloidea</taxon>
        <taxon>Mytilidae</taxon>
        <taxon>Mytilinae</taxon>
        <taxon>Mytilus</taxon>
    </lineage>
</organism>
<gene>
    <name evidence="2" type="ORF">MGAL_10B055801</name>
</gene>
<dbReference type="Proteomes" id="UP000596742">
    <property type="component" value="Unassembled WGS sequence"/>
</dbReference>
<evidence type="ECO:0000313" key="3">
    <source>
        <dbReference type="Proteomes" id="UP000596742"/>
    </source>
</evidence>
<keyword evidence="1" id="KW-0472">Membrane</keyword>
<name>A0A8B6FTB0_MYTGA</name>
<feature type="transmembrane region" description="Helical" evidence="1">
    <location>
        <begin position="209"/>
        <end position="231"/>
    </location>
</feature>
<feature type="transmembrane region" description="Helical" evidence="1">
    <location>
        <begin position="78"/>
        <end position="100"/>
    </location>
</feature>
<feature type="transmembrane region" description="Helical" evidence="1">
    <location>
        <begin position="144"/>
        <end position="160"/>
    </location>
</feature>
<sequence>MNLRNLFQDFNPSKFLVFSCLLLFSFLFALRLDNTIEWSYWVIFLPIWIWKIVVMAGAGVGSYIWWKNPQYRMEGNGYVQYKAMVICTGLHLLLLMFEILACDNLETEHHSWILVFIPLMFMSVVSIGICVWAVKNERSFEMELFCSVNILQFIFLSLRLDKVIQWSWVIVFIPIWILMCTAMIGVLYAIILAIILIKSPDIIPQQRRGNISSAIGYSLMVVPLLVFEVLLANRLDGDNHFKYTAITVPLFISLVTLICLSFGAKGGNQWWFGIRKDFCQFLLGICPLLQEYGNISYTIHKDNSFTVESRPSPPDKADRLPSKKYIHDEQPKPIVPVISIETPD</sequence>
<keyword evidence="1" id="KW-0812">Transmembrane</keyword>
<reference evidence="2" key="1">
    <citation type="submission" date="2018-11" db="EMBL/GenBank/DDBJ databases">
        <authorList>
            <person name="Alioto T."/>
            <person name="Alioto T."/>
        </authorList>
    </citation>
    <scope>NUCLEOTIDE SEQUENCE</scope>
</reference>
<dbReference type="AlphaFoldDB" id="A0A8B6FTB0"/>
<evidence type="ECO:0008006" key="4">
    <source>
        <dbReference type="Google" id="ProtNLM"/>
    </source>
</evidence>
<comment type="caution">
    <text evidence="2">The sequence shown here is derived from an EMBL/GenBank/DDBJ whole genome shotgun (WGS) entry which is preliminary data.</text>
</comment>